<keyword evidence="16" id="KW-1185">Reference proteome</keyword>
<dbReference type="InterPro" id="IPR005126">
    <property type="entry name" value="NapC/NirT_cyt_c_N"/>
</dbReference>
<dbReference type="EMBL" id="WTVP01000044">
    <property type="protein sequence ID" value="NMG16713.1"/>
    <property type="molecule type" value="Genomic_DNA"/>
</dbReference>
<dbReference type="InterPro" id="IPR038266">
    <property type="entry name" value="NapC/NirT_cytc_sf"/>
</dbReference>
<dbReference type="PANTHER" id="PTHR30333:SF3">
    <property type="entry name" value="CYTOCHROME C-TYPE PROTEIN TORY"/>
    <property type="match status" value="1"/>
</dbReference>
<evidence type="ECO:0000256" key="2">
    <source>
        <dbReference type="ARBA" id="ARBA00007395"/>
    </source>
</evidence>
<reference evidence="15 16" key="1">
    <citation type="submission" date="2019-12" db="EMBL/GenBank/DDBJ databases">
        <title>Comparative genomics gives insights into the taxonomy of the Azoarcus-Aromatoleum group and reveals separate origins of nif in the plant-associated Azoarcus and non-plant-associated Aromatoleum sub-groups.</title>
        <authorList>
            <person name="Lafos M."/>
            <person name="Maluk M."/>
            <person name="Batista M."/>
            <person name="Junghare M."/>
            <person name="Carmona M."/>
            <person name="Faoro H."/>
            <person name="Cruz L.M."/>
            <person name="Battistoni F."/>
            <person name="De Souza E."/>
            <person name="Pedrosa F."/>
            <person name="Chen W.-M."/>
            <person name="Poole P.S."/>
            <person name="Dixon R.A."/>
            <person name="James E.K."/>
        </authorList>
    </citation>
    <scope>NUCLEOTIDE SEQUENCE [LARGE SCALE GENOMIC DNA]</scope>
    <source>
        <strain evidence="15 16">PbN1</strain>
    </source>
</reference>
<keyword evidence="7 12" id="KW-0479">Metal-binding</keyword>
<dbReference type="Pfam" id="PF03264">
    <property type="entry name" value="Cytochrom_NNT"/>
    <property type="match status" value="1"/>
</dbReference>
<keyword evidence="6 13" id="KW-0812">Transmembrane</keyword>
<keyword evidence="3 12" id="KW-0813">Transport</keyword>
<keyword evidence="9 13" id="KW-1133">Transmembrane helix</keyword>
<feature type="domain" description="NapC/NirT cytochrome c N-terminal" evidence="14">
    <location>
        <begin position="19"/>
        <end position="191"/>
    </location>
</feature>
<protein>
    <recommendedName>
        <fullName evidence="12">Cytochrome c-type protein</fullName>
    </recommendedName>
</protein>
<dbReference type="InterPro" id="IPR024717">
    <property type="entry name" value="NapC/NirT/NrfH"/>
</dbReference>
<keyword evidence="8 12" id="KW-0249">Electron transport</keyword>
<evidence type="ECO:0000256" key="7">
    <source>
        <dbReference type="ARBA" id="ARBA00022723"/>
    </source>
</evidence>
<keyword evidence="10 12" id="KW-0408">Iron</keyword>
<dbReference type="Proteomes" id="UP000633943">
    <property type="component" value="Unassembled WGS sequence"/>
</dbReference>
<evidence type="ECO:0000256" key="8">
    <source>
        <dbReference type="ARBA" id="ARBA00022982"/>
    </source>
</evidence>
<proteinExistence type="inferred from homology"/>
<comment type="PTM">
    <text evidence="12">Binds 4 heme groups per subunit.</text>
</comment>
<evidence type="ECO:0000256" key="10">
    <source>
        <dbReference type="ARBA" id="ARBA00023004"/>
    </source>
</evidence>
<dbReference type="Gene3D" id="1.10.3820.10">
    <property type="entry name" value="Di-heme elbow motif domain"/>
    <property type="match status" value="1"/>
</dbReference>
<accession>A0ABX1NY57</accession>
<evidence type="ECO:0000256" key="5">
    <source>
        <dbReference type="ARBA" id="ARBA00022617"/>
    </source>
</evidence>
<evidence type="ECO:0000256" key="12">
    <source>
        <dbReference type="PIRNR" id="PIRNR000013"/>
    </source>
</evidence>
<evidence type="ECO:0000256" key="4">
    <source>
        <dbReference type="ARBA" id="ARBA00022475"/>
    </source>
</evidence>
<evidence type="ECO:0000256" key="9">
    <source>
        <dbReference type="ARBA" id="ARBA00022989"/>
    </source>
</evidence>
<comment type="similarity">
    <text evidence="2">Belongs to the NapC/NirT/NrfH family.</text>
</comment>
<dbReference type="SUPFAM" id="SSF48695">
    <property type="entry name" value="Multiheme cytochromes"/>
    <property type="match status" value="1"/>
</dbReference>
<organism evidence="15 16">
    <name type="scientific">Aromatoleum bremense</name>
    <dbReference type="NCBI Taxonomy" id="76115"/>
    <lineage>
        <taxon>Bacteria</taxon>
        <taxon>Pseudomonadati</taxon>
        <taxon>Pseudomonadota</taxon>
        <taxon>Betaproteobacteria</taxon>
        <taxon>Rhodocyclales</taxon>
        <taxon>Rhodocyclaceae</taxon>
        <taxon>Aromatoleum</taxon>
    </lineage>
</organism>
<comment type="subcellular location">
    <subcellularLocation>
        <location evidence="1">Cell membrane</location>
        <topology evidence="1">Single-pass membrane protein</topology>
    </subcellularLocation>
</comment>
<gene>
    <name evidence="15" type="ORF">GPA24_14445</name>
</gene>
<evidence type="ECO:0000259" key="14">
    <source>
        <dbReference type="Pfam" id="PF03264"/>
    </source>
</evidence>
<name>A0ABX1NY57_9RHOO</name>
<keyword evidence="5 12" id="KW-0349">Heme</keyword>
<evidence type="ECO:0000256" key="6">
    <source>
        <dbReference type="ARBA" id="ARBA00022692"/>
    </source>
</evidence>
<evidence type="ECO:0000256" key="11">
    <source>
        <dbReference type="ARBA" id="ARBA00023136"/>
    </source>
</evidence>
<keyword evidence="11 13" id="KW-0472">Membrane</keyword>
<dbReference type="InterPro" id="IPR036280">
    <property type="entry name" value="Multihaem_cyt_sf"/>
</dbReference>
<dbReference type="InterPro" id="IPR051174">
    <property type="entry name" value="Cytochrome_c-type_ET"/>
</dbReference>
<dbReference type="PANTHER" id="PTHR30333">
    <property type="entry name" value="CYTOCHROME C-TYPE PROTEIN"/>
    <property type="match status" value="1"/>
</dbReference>
<sequence>MSDDRKNLPTRLWNALRRPSARYSLLTLAGGGFLAGIIFWGGFHTVLEATNTMEFCVSCHEMEQKVYREYQKTIHYSNPKGIRVTCADCHVPKDWGPKIVRKVRATNELFHKLVGTIDTPEKFEANRLAMAQRVWASMKASDSRECRNCHTLEAMDLEPQKPRARKQHQAAAKEKQTCIECHQGISHDLPEDMPES</sequence>
<dbReference type="RefSeq" id="WP_169203283.1">
    <property type="nucleotide sequence ID" value="NZ_CP059467.1"/>
</dbReference>
<dbReference type="PIRSF" id="PIRSF000013">
    <property type="entry name" value="4_hem_cytochrm_NapC"/>
    <property type="match status" value="1"/>
</dbReference>
<evidence type="ECO:0000256" key="13">
    <source>
        <dbReference type="SAM" id="Phobius"/>
    </source>
</evidence>
<evidence type="ECO:0000256" key="3">
    <source>
        <dbReference type="ARBA" id="ARBA00022448"/>
    </source>
</evidence>
<keyword evidence="4" id="KW-1003">Cell membrane</keyword>
<comment type="caution">
    <text evidence="15">The sequence shown here is derived from an EMBL/GenBank/DDBJ whole genome shotgun (WGS) entry which is preliminary data.</text>
</comment>
<feature type="transmembrane region" description="Helical" evidence="13">
    <location>
        <begin position="21"/>
        <end position="43"/>
    </location>
</feature>
<evidence type="ECO:0000313" key="15">
    <source>
        <dbReference type="EMBL" id="NMG16713.1"/>
    </source>
</evidence>
<evidence type="ECO:0000256" key="1">
    <source>
        <dbReference type="ARBA" id="ARBA00004162"/>
    </source>
</evidence>
<evidence type="ECO:0000313" key="16">
    <source>
        <dbReference type="Proteomes" id="UP000633943"/>
    </source>
</evidence>